<dbReference type="Gene3D" id="1.10.260.40">
    <property type="entry name" value="lambda repressor-like DNA-binding domains"/>
    <property type="match status" value="1"/>
</dbReference>
<dbReference type="Pfam" id="PF00356">
    <property type="entry name" value="LacI"/>
    <property type="match status" value="1"/>
</dbReference>
<dbReference type="InterPro" id="IPR010982">
    <property type="entry name" value="Lambda_DNA-bd_dom_sf"/>
</dbReference>
<dbReference type="Pfam" id="PF13377">
    <property type="entry name" value="Peripla_BP_3"/>
    <property type="match status" value="1"/>
</dbReference>
<evidence type="ECO:0000259" key="4">
    <source>
        <dbReference type="PROSITE" id="PS50932"/>
    </source>
</evidence>
<dbReference type="CDD" id="cd01392">
    <property type="entry name" value="HTH_LacI"/>
    <property type="match status" value="1"/>
</dbReference>
<dbReference type="KEGG" id="pms:KNP414_02555"/>
<dbReference type="Proteomes" id="UP000006620">
    <property type="component" value="Chromosome"/>
</dbReference>
<dbReference type="GO" id="GO:0003700">
    <property type="term" value="F:DNA-binding transcription factor activity"/>
    <property type="evidence" value="ECO:0007669"/>
    <property type="project" value="TreeGrafter"/>
</dbReference>
<dbReference type="PANTHER" id="PTHR30146:SF109">
    <property type="entry name" value="HTH-TYPE TRANSCRIPTIONAL REGULATOR GALS"/>
    <property type="match status" value="1"/>
</dbReference>
<dbReference type="SUPFAM" id="SSF47413">
    <property type="entry name" value="lambda repressor-like DNA-binding domains"/>
    <property type="match status" value="1"/>
</dbReference>
<evidence type="ECO:0000256" key="1">
    <source>
        <dbReference type="ARBA" id="ARBA00023015"/>
    </source>
</evidence>
<accession>F8FAM7</accession>
<keyword evidence="3" id="KW-0804">Transcription</keyword>
<name>F8FAM7_PAEMK</name>
<dbReference type="InterPro" id="IPR028082">
    <property type="entry name" value="Peripla_BP_I"/>
</dbReference>
<proteinExistence type="predicted"/>
<protein>
    <submittedName>
        <fullName evidence="5">Transcriptional regulator</fullName>
    </submittedName>
</protein>
<dbReference type="CDD" id="cd06267">
    <property type="entry name" value="PBP1_LacI_sugar_binding-like"/>
    <property type="match status" value="1"/>
</dbReference>
<organism evidence="5 6">
    <name type="scientific">Paenibacillus mucilaginosus (strain KNP414)</name>
    <dbReference type="NCBI Taxonomy" id="1036673"/>
    <lineage>
        <taxon>Bacteria</taxon>
        <taxon>Bacillati</taxon>
        <taxon>Bacillota</taxon>
        <taxon>Bacilli</taxon>
        <taxon>Bacillales</taxon>
        <taxon>Paenibacillaceae</taxon>
        <taxon>Paenibacillus</taxon>
    </lineage>
</organism>
<dbReference type="EMBL" id="CP002869">
    <property type="protein sequence ID" value="AEI41116.1"/>
    <property type="molecule type" value="Genomic_DNA"/>
</dbReference>
<sequence length="339" mass="36927">MKKVTINDIARAANVAKSTVSKVMNDAPTVSPDTKRRVRAIMKQMNYTPSTIATQLARQSSSTIGMLVDLSRRADFLNHFFYTIIGGIESVAGPLHYELTISNIQSSGPDNFMNRLVRGRKVDGLIMEKSILTREQVDELLQLEFPFVSIGRIADTEGVSSVDIDNALGSGMLTDHLVEQGCRKLAFLGGEPADSIFESRSTGFHRSLKAHGLEGTVSCCEGSAAEGYRLTKELLASGYAPDGIITISNYVAFGVLQALQEANFRVPGDICVATFDDYPLAPYTTPPLTCLHLDTFELGIHAASMLMERIDGSVTGVENRLLLPTLIPRASTQRQPLKE</sequence>
<dbReference type="HOGENOM" id="CLU_037628_6_2_9"/>
<evidence type="ECO:0000256" key="2">
    <source>
        <dbReference type="ARBA" id="ARBA00023125"/>
    </source>
</evidence>
<dbReference type="PANTHER" id="PTHR30146">
    <property type="entry name" value="LACI-RELATED TRANSCRIPTIONAL REPRESSOR"/>
    <property type="match status" value="1"/>
</dbReference>
<reference evidence="5 6" key="2">
    <citation type="journal article" date="2013" name="Genome Announc.">
        <title>Genome Sequence of Growth-Improving Paenibacillus mucilaginosus Strain KNP414.</title>
        <authorList>
            <person name="Lu J.J."/>
            <person name="Wang J.F."/>
            <person name="Hu X.F."/>
        </authorList>
    </citation>
    <scope>NUCLEOTIDE SEQUENCE [LARGE SCALE GENOMIC DNA]</scope>
    <source>
        <strain evidence="5 6">KNP414</strain>
    </source>
</reference>
<keyword evidence="2" id="KW-0238">DNA-binding</keyword>
<feature type="domain" description="HTH lacI-type" evidence="4">
    <location>
        <begin position="4"/>
        <end position="58"/>
    </location>
</feature>
<keyword evidence="1" id="KW-0805">Transcription regulation</keyword>
<dbReference type="InterPro" id="IPR046335">
    <property type="entry name" value="LacI/GalR-like_sensor"/>
</dbReference>
<dbReference type="PATRIC" id="fig|1036673.3.peg.2314"/>
<evidence type="ECO:0000313" key="5">
    <source>
        <dbReference type="EMBL" id="AEI41116.1"/>
    </source>
</evidence>
<dbReference type="GO" id="GO:0000976">
    <property type="term" value="F:transcription cis-regulatory region binding"/>
    <property type="evidence" value="ECO:0007669"/>
    <property type="project" value="TreeGrafter"/>
</dbReference>
<dbReference type="PROSITE" id="PS50932">
    <property type="entry name" value="HTH_LACI_2"/>
    <property type="match status" value="1"/>
</dbReference>
<reference evidence="6" key="1">
    <citation type="submission" date="2011-06" db="EMBL/GenBank/DDBJ databases">
        <title>Complete genome sequence of Paenibacillus mucilaginosus KNP414.</title>
        <authorList>
            <person name="Wang J."/>
            <person name="Hu S."/>
            <person name="Hu X."/>
            <person name="Zhang B."/>
            <person name="Dong D."/>
            <person name="Zhang S."/>
            <person name="Zhao K."/>
            <person name="Wu D."/>
        </authorList>
    </citation>
    <scope>NUCLEOTIDE SEQUENCE [LARGE SCALE GENOMIC DNA]</scope>
    <source>
        <strain evidence="6">KNP414</strain>
    </source>
</reference>
<dbReference type="SUPFAM" id="SSF53822">
    <property type="entry name" value="Periplasmic binding protein-like I"/>
    <property type="match status" value="1"/>
</dbReference>
<dbReference type="Gene3D" id="3.40.50.2300">
    <property type="match status" value="2"/>
</dbReference>
<dbReference type="AlphaFoldDB" id="F8FAM7"/>
<dbReference type="InterPro" id="IPR000843">
    <property type="entry name" value="HTH_LacI"/>
</dbReference>
<evidence type="ECO:0000313" key="6">
    <source>
        <dbReference type="Proteomes" id="UP000006620"/>
    </source>
</evidence>
<evidence type="ECO:0000256" key="3">
    <source>
        <dbReference type="ARBA" id="ARBA00023163"/>
    </source>
</evidence>
<dbReference type="RefSeq" id="WP_013916277.1">
    <property type="nucleotide sequence ID" value="NC_015690.1"/>
</dbReference>
<dbReference type="SMART" id="SM00354">
    <property type="entry name" value="HTH_LACI"/>
    <property type="match status" value="1"/>
</dbReference>
<gene>
    <name evidence="5" type="ordered locus">KNP414_02555</name>
</gene>